<reference evidence="2" key="1">
    <citation type="journal article" date="2021" name="PeerJ">
        <title>Extensive microbial diversity within the chicken gut microbiome revealed by metagenomics and culture.</title>
        <authorList>
            <person name="Gilroy R."/>
            <person name="Ravi A."/>
            <person name="Getino M."/>
            <person name="Pursley I."/>
            <person name="Horton D.L."/>
            <person name="Alikhan N.F."/>
            <person name="Baker D."/>
            <person name="Gharbi K."/>
            <person name="Hall N."/>
            <person name="Watson M."/>
            <person name="Adriaenssens E.M."/>
            <person name="Foster-Nyarko E."/>
            <person name="Jarju S."/>
            <person name="Secka A."/>
            <person name="Antonio M."/>
            <person name="Oren A."/>
            <person name="Chaudhuri R.R."/>
            <person name="La Ragione R."/>
            <person name="Hildebrand F."/>
            <person name="Pallen M.J."/>
        </authorList>
    </citation>
    <scope>NUCLEOTIDE SEQUENCE</scope>
    <source>
        <strain evidence="2">14324</strain>
    </source>
</reference>
<organism evidence="2 3">
    <name type="scientific">Candidatus Blautia faecigallinarum</name>
    <dbReference type="NCBI Taxonomy" id="2838488"/>
    <lineage>
        <taxon>Bacteria</taxon>
        <taxon>Bacillati</taxon>
        <taxon>Bacillota</taxon>
        <taxon>Clostridia</taxon>
        <taxon>Lachnospirales</taxon>
        <taxon>Lachnospiraceae</taxon>
        <taxon>Blautia</taxon>
    </lineage>
</organism>
<dbReference type="GO" id="GO:0003677">
    <property type="term" value="F:DNA binding"/>
    <property type="evidence" value="ECO:0007669"/>
    <property type="project" value="InterPro"/>
</dbReference>
<evidence type="ECO:0000259" key="1">
    <source>
        <dbReference type="PROSITE" id="PS50943"/>
    </source>
</evidence>
<dbReference type="Pfam" id="PF01381">
    <property type="entry name" value="HTH_3"/>
    <property type="match status" value="1"/>
</dbReference>
<dbReference type="CDD" id="cd00093">
    <property type="entry name" value="HTH_XRE"/>
    <property type="match status" value="1"/>
</dbReference>
<gene>
    <name evidence="2" type="ORF">IAA21_13470</name>
</gene>
<evidence type="ECO:0000313" key="2">
    <source>
        <dbReference type="EMBL" id="HIZ23775.1"/>
    </source>
</evidence>
<evidence type="ECO:0000313" key="3">
    <source>
        <dbReference type="Proteomes" id="UP000824041"/>
    </source>
</evidence>
<name>A0A9D2IUZ7_9FIRM</name>
<accession>A0A9D2IUZ7</accession>
<dbReference type="EMBL" id="DXBU01000183">
    <property type="protein sequence ID" value="HIZ23775.1"/>
    <property type="molecule type" value="Genomic_DNA"/>
</dbReference>
<dbReference type="AlphaFoldDB" id="A0A9D2IUZ7"/>
<dbReference type="Proteomes" id="UP000824041">
    <property type="component" value="Unassembled WGS sequence"/>
</dbReference>
<dbReference type="InterPro" id="IPR010982">
    <property type="entry name" value="Lambda_DNA-bd_dom_sf"/>
</dbReference>
<dbReference type="InterPro" id="IPR001387">
    <property type="entry name" value="Cro/C1-type_HTH"/>
</dbReference>
<protein>
    <submittedName>
        <fullName evidence="2">Helix-turn-helix domain-containing protein</fullName>
    </submittedName>
</protein>
<dbReference type="PROSITE" id="PS50943">
    <property type="entry name" value="HTH_CROC1"/>
    <property type="match status" value="1"/>
</dbReference>
<feature type="domain" description="HTH cro/C1-type" evidence="1">
    <location>
        <begin position="1"/>
        <end position="50"/>
    </location>
</feature>
<comment type="caution">
    <text evidence="2">The sequence shown here is derived from an EMBL/GenBank/DDBJ whole genome shotgun (WGS) entry which is preliminary data.</text>
</comment>
<sequence>MTQEQLAEKLGITARALQSYESTYTVNVRVPNLEIVSQIANILECDITYLTGENDIDVLRKVVGSASEITKLSMDNIERLEKLKPAELYALNQMLIYCPHFLHSLVESISLINHAGHIVIYSDNAHDTSKIEQRLNNYNAKKVFQYDIQNQMTDIIESIFNDEYFHDMAIKEFHEYINHMYENEKQTILDLASNESIKDINIQEMIADLPNE</sequence>
<dbReference type="SUPFAM" id="SSF47413">
    <property type="entry name" value="lambda repressor-like DNA-binding domains"/>
    <property type="match status" value="1"/>
</dbReference>
<reference evidence="2" key="2">
    <citation type="submission" date="2021-04" db="EMBL/GenBank/DDBJ databases">
        <authorList>
            <person name="Gilroy R."/>
        </authorList>
    </citation>
    <scope>NUCLEOTIDE SEQUENCE</scope>
    <source>
        <strain evidence="2">14324</strain>
    </source>
</reference>
<dbReference type="Gene3D" id="1.10.260.40">
    <property type="entry name" value="lambda repressor-like DNA-binding domains"/>
    <property type="match status" value="1"/>
</dbReference>
<proteinExistence type="predicted"/>